<protein>
    <submittedName>
        <fullName evidence="3">Uncharacterized protein</fullName>
    </submittedName>
</protein>
<sequence>MSDRSENATVNEHQKAREVTHKDRKRHLDRGISGSVTQERNRRLRSLFSQPHNEQAASTTYLPYYDYYHSHECPTYFPSASLLLSPTAKMKPIIFTLLIESSRCRKTMDERQEKVALLYLIKRQQSAFSLLSHESTRSKKDRGAICHCCGERETEADTVRLTDNSRCSVQTPLLPMSVQSRGNRTEPGVTGTSPLTGVSVSFSSERSGAMKVGECESRMKDMARRPRYSLWPSLSLSLYLLLWPSLSPGLQ</sequence>
<comment type="caution">
    <text evidence="3">The sequence shown here is derived from an EMBL/GenBank/DDBJ whole genome shotgun (WGS) entry which is preliminary data.</text>
</comment>
<dbReference type="InParanoid" id="A0A2P6NV52"/>
<keyword evidence="2" id="KW-0472">Membrane</keyword>
<feature type="region of interest" description="Disordered" evidence="1">
    <location>
        <begin position="1"/>
        <end position="39"/>
    </location>
</feature>
<keyword evidence="2" id="KW-0812">Transmembrane</keyword>
<organism evidence="3 4">
    <name type="scientific">Planoprotostelium fungivorum</name>
    <dbReference type="NCBI Taxonomy" id="1890364"/>
    <lineage>
        <taxon>Eukaryota</taxon>
        <taxon>Amoebozoa</taxon>
        <taxon>Evosea</taxon>
        <taxon>Variosea</taxon>
        <taxon>Cavosteliida</taxon>
        <taxon>Cavosteliaceae</taxon>
        <taxon>Planoprotostelium</taxon>
    </lineage>
</organism>
<name>A0A2P6NV52_9EUKA</name>
<feature type="region of interest" description="Disordered" evidence="1">
    <location>
        <begin position="178"/>
        <end position="197"/>
    </location>
</feature>
<dbReference type="Proteomes" id="UP000241769">
    <property type="component" value="Unassembled WGS sequence"/>
</dbReference>
<feature type="transmembrane region" description="Helical" evidence="2">
    <location>
        <begin position="228"/>
        <end position="246"/>
    </location>
</feature>
<keyword evidence="2" id="KW-1133">Transmembrane helix</keyword>
<dbReference type="EMBL" id="MDYQ01000017">
    <property type="protein sequence ID" value="PRP87851.1"/>
    <property type="molecule type" value="Genomic_DNA"/>
</dbReference>
<proteinExistence type="predicted"/>
<reference evidence="3 4" key="1">
    <citation type="journal article" date="2018" name="Genome Biol. Evol.">
        <title>Multiple Roots of Fruiting Body Formation in Amoebozoa.</title>
        <authorList>
            <person name="Hillmann F."/>
            <person name="Forbes G."/>
            <person name="Novohradska S."/>
            <person name="Ferling I."/>
            <person name="Riege K."/>
            <person name="Groth M."/>
            <person name="Westermann M."/>
            <person name="Marz M."/>
            <person name="Spaller T."/>
            <person name="Winckler T."/>
            <person name="Schaap P."/>
            <person name="Glockner G."/>
        </authorList>
    </citation>
    <scope>NUCLEOTIDE SEQUENCE [LARGE SCALE GENOMIC DNA]</scope>
    <source>
        <strain evidence="3 4">Jena</strain>
    </source>
</reference>
<evidence type="ECO:0000313" key="4">
    <source>
        <dbReference type="Proteomes" id="UP000241769"/>
    </source>
</evidence>
<evidence type="ECO:0000313" key="3">
    <source>
        <dbReference type="EMBL" id="PRP87851.1"/>
    </source>
</evidence>
<gene>
    <name evidence="3" type="ORF">PROFUN_04325</name>
</gene>
<evidence type="ECO:0000256" key="1">
    <source>
        <dbReference type="SAM" id="MobiDB-lite"/>
    </source>
</evidence>
<feature type="compositionally biased region" description="Basic and acidic residues" evidence="1">
    <location>
        <begin position="1"/>
        <end position="21"/>
    </location>
</feature>
<accession>A0A2P6NV52</accession>
<evidence type="ECO:0000256" key="2">
    <source>
        <dbReference type="SAM" id="Phobius"/>
    </source>
</evidence>
<dbReference type="AlphaFoldDB" id="A0A2P6NV52"/>
<keyword evidence="4" id="KW-1185">Reference proteome</keyword>